<dbReference type="GO" id="GO:0006355">
    <property type="term" value="P:regulation of DNA-templated transcription"/>
    <property type="evidence" value="ECO:0007669"/>
    <property type="project" value="InterPro"/>
</dbReference>
<keyword evidence="2 7" id="KW-0597">Phosphoprotein</keyword>
<dbReference type="GO" id="GO:0032993">
    <property type="term" value="C:protein-DNA complex"/>
    <property type="evidence" value="ECO:0007669"/>
    <property type="project" value="TreeGrafter"/>
</dbReference>
<dbReference type="InterPro" id="IPR011006">
    <property type="entry name" value="CheY-like_superfamily"/>
</dbReference>
<dbReference type="Gene3D" id="1.10.10.10">
    <property type="entry name" value="Winged helix-like DNA-binding domain superfamily/Winged helix DNA-binding domain"/>
    <property type="match status" value="1"/>
</dbReference>
<evidence type="ECO:0000256" key="6">
    <source>
        <dbReference type="ARBA" id="ARBA00023163"/>
    </source>
</evidence>
<evidence type="ECO:0000256" key="1">
    <source>
        <dbReference type="ARBA" id="ARBA00004496"/>
    </source>
</evidence>
<proteinExistence type="predicted"/>
<evidence type="ECO:0000256" key="4">
    <source>
        <dbReference type="ARBA" id="ARBA00023015"/>
    </source>
</evidence>
<dbReference type="GO" id="GO:0000976">
    <property type="term" value="F:transcription cis-regulatory region binding"/>
    <property type="evidence" value="ECO:0007669"/>
    <property type="project" value="TreeGrafter"/>
</dbReference>
<dbReference type="RefSeq" id="WP_123303901.1">
    <property type="nucleotide sequence ID" value="NZ_RKHK01000001.1"/>
</dbReference>
<evidence type="ECO:0000313" key="12">
    <source>
        <dbReference type="Proteomes" id="UP000280668"/>
    </source>
</evidence>
<evidence type="ECO:0000313" key="11">
    <source>
        <dbReference type="EMBL" id="ROR73489.1"/>
    </source>
</evidence>
<dbReference type="InterPro" id="IPR039420">
    <property type="entry name" value="WalR-like"/>
</dbReference>
<keyword evidence="12" id="KW-1185">Reference proteome</keyword>
<evidence type="ECO:0000259" key="10">
    <source>
        <dbReference type="PROSITE" id="PS51755"/>
    </source>
</evidence>
<protein>
    <submittedName>
        <fullName evidence="11">Winged helix family two component transcriptional regulator</fullName>
    </submittedName>
</protein>
<feature type="DNA-binding region" description="OmpR/PhoB-type" evidence="8">
    <location>
        <begin position="125"/>
        <end position="223"/>
    </location>
</feature>
<evidence type="ECO:0000256" key="5">
    <source>
        <dbReference type="ARBA" id="ARBA00023125"/>
    </source>
</evidence>
<dbReference type="OrthoDB" id="9812490at2"/>
<dbReference type="GO" id="GO:0000156">
    <property type="term" value="F:phosphorelay response regulator activity"/>
    <property type="evidence" value="ECO:0007669"/>
    <property type="project" value="TreeGrafter"/>
</dbReference>
<organism evidence="11 12">
    <name type="scientific">Bogoriella caseilytica</name>
    <dbReference type="NCBI Taxonomy" id="56055"/>
    <lineage>
        <taxon>Bacteria</taxon>
        <taxon>Bacillati</taxon>
        <taxon>Actinomycetota</taxon>
        <taxon>Actinomycetes</taxon>
        <taxon>Micrococcales</taxon>
        <taxon>Bogoriellaceae</taxon>
        <taxon>Bogoriella</taxon>
    </lineage>
</organism>
<dbReference type="Gene3D" id="6.10.250.690">
    <property type="match status" value="1"/>
</dbReference>
<sequence length="231" mass="25745">MRILLVDDEQALLRSVARSLRFEGYHAIPAASGEEALELLEVSRPDAVIMDVMMPGMSGLELCSAIRSSGNRLPILLLTARGEVEDRVAGLDAGADDYLVKPFAYEELLARLRALLRRSVEVADDQPLTFGPIRLDPSSWQVTVNGEPLVLTRTEFTLLETFLRHPRQVLTRSQIFDAVWGADLDESSNSLHVYIGYLRRKLEAVMDERVIHTVRGVGYTLRLPSCPSAND</sequence>
<dbReference type="FunFam" id="3.40.50.2300:FF:000001">
    <property type="entry name" value="DNA-binding response regulator PhoB"/>
    <property type="match status" value="1"/>
</dbReference>
<dbReference type="PANTHER" id="PTHR48111">
    <property type="entry name" value="REGULATOR OF RPOS"/>
    <property type="match status" value="1"/>
</dbReference>
<evidence type="ECO:0000256" key="8">
    <source>
        <dbReference type="PROSITE-ProRule" id="PRU01091"/>
    </source>
</evidence>
<dbReference type="InterPro" id="IPR036388">
    <property type="entry name" value="WH-like_DNA-bd_sf"/>
</dbReference>
<keyword evidence="3" id="KW-0902">Two-component regulatory system</keyword>
<reference evidence="11 12" key="1">
    <citation type="submission" date="2018-11" db="EMBL/GenBank/DDBJ databases">
        <title>Sequencing the genomes of 1000 actinobacteria strains.</title>
        <authorList>
            <person name="Klenk H.-P."/>
        </authorList>
    </citation>
    <scope>NUCLEOTIDE SEQUENCE [LARGE SCALE GENOMIC DNA]</scope>
    <source>
        <strain evidence="11 12">DSM 11294</strain>
    </source>
</reference>
<feature type="domain" description="Response regulatory" evidence="9">
    <location>
        <begin position="2"/>
        <end position="116"/>
    </location>
</feature>
<comment type="subcellular location">
    <subcellularLocation>
        <location evidence="1">Cytoplasm</location>
    </subcellularLocation>
</comment>
<dbReference type="InterPro" id="IPR001789">
    <property type="entry name" value="Sig_transdc_resp-reg_receiver"/>
</dbReference>
<name>A0A3N2BE08_9MICO</name>
<dbReference type="GO" id="GO:0005829">
    <property type="term" value="C:cytosol"/>
    <property type="evidence" value="ECO:0007669"/>
    <property type="project" value="TreeGrafter"/>
</dbReference>
<dbReference type="FunFam" id="1.10.10.10:FF:000005">
    <property type="entry name" value="Two-component system response regulator"/>
    <property type="match status" value="1"/>
</dbReference>
<dbReference type="PROSITE" id="PS51755">
    <property type="entry name" value="OMPR_PHOB"/>
    <property type="match status" value="1"/>
</dbReference>
<dbReference type="SMART" id="SM00448">
    <property type="entry name" value="REC"/>
    <property type="match status" value="1"/>
</dbReference>
<dbReference type="Proteomes" id="UP000280668">
    <property type="component" value="Unassembled WGS sequence"/>
</dbReference>
<evidence type="ECO:0000256" key="3">
    <source>
        <dbReference type="ARBA" id="ARBA00023012"/>
    </source>
</evidence>
<dbReference type="PROSITE" id="PS50110">
    <property type="entry name" value="RESPONSE_REGULATORY"/>
    <property type="match status" value="1"/>
</dbReference>
<evidence type="ECO:0000256" key="2">
    <source>
        <dbReference type="ARBA" id="ARBA00022553"/>
    </source>
</evidence>
<feature type="domain" description="OmpR/PhoB-type" evidence="10">
    <location>
        <begin position="125"/>
        <end position="223"/>
    </location>
</feature>
<keyword evidence="4" id="KW-0805">Transcription regulation</keyword>
<evidence type="ECO:0000259" key="9">
    <source>
        <dbReference type="PROSITE" id="PS50110"/>
    </source>
</evidence>
<evidence type="ECO:0000256" key="7">
    <source>
        <dbReference type="PROSITE-ProRule" id="PRU00169"/>
    </source>
</evidence>
<keyword evidence="5 8" id="KW-0238">DNA-binding</keyword>
<dbReference type="AlphaFoldDB" id="A0A3N2BE08"/>
<dbReference type="SMART" id="SM00862">
    <property type="entry name" value="Trans_reg_C"/>
    <property type="match status" value="1"/>
</dbReference>
<dbReference type="EMBL" id="RKHK01000001">
    <property type="protein sequence ID" value="ROR73489.1"/>
    <property type="molecule type" value="Genomic_DNA"/>
</dbReference>
<dbReference type="CDD" id="cd17574">
    <property type="entry name" value="REC_OmpR"/>
    <property type="match status" value="1"/>
</dbReference>
<keyword evidence="6" id="KW-0804">Transcription</keyword>
<dbReference type="Pfam" id="PF00486">
    <property type="entry name" value="Trans_reg_C"/>
    <property type="match status" value="1"/>
</dbReference>
<gene>
    <name evidence="11" type="ORF">EDD31_1871</name>
</gene>
<comment type="caution">
    <text evidence="11">The sequence shown here is derived from an EMBL/GenBank/DDBJ whole genome shotgun (WGS) entry which is preliminary data.</text>
</comment>
<feature type="modified residue" description="4-aspartylphosphate" evidence="7">
    <location>
        <position position="51"/>
    </location>
</feature>
<dbReference type="Pfam" id="PF00072">
    <property type="entry name" value="Response_reg"/>
    <property type="match status" value="1"/>
</dbReference>
<dbReference type="Gene3D" id="3.40.50.2300">
    <property type="match status" value="1"/>
</dbReference>
<dbReference type="PANTHER" id="PTHR48111:SF22">
    <property type="entry name" value="REGULATOR OF RPOS"/>
    <property type="match status" value="1"/>
</dbReference>
<dbReference type="CDD" id="cd00383">
    <property type="entry name" value="trans_reg_C"/>
    <property type="match status" value="1"/>
</dbReference>
<accession>A0A3N2BE08</accession>
<dbReference type="SUPFAM" id="SSF52172">
    <property type="entry name" value="CheY-like"/>
    <property type="match status" value="1"/>
</dbReference>
<dbReference type="InterPro" id="IPR001867">
    <property type="entry name" value="OmpR/PhoB-type_DNA-bd"/>
</dbReference>